<feature type="compositionally biased region" description="Polar residues" evidence="1">
    <location>
        <begin position="170"/>
        <end position="188"/>
    </location>
</feature>
<feature type="region of interest" description="Disordered" evidence="1">
    <location>
        <begin position="321"/>
        <end position="377"/>
    </location>
</feature>
<keyword evidence="4" id="KW-1185">Reference proteome</keyword>
<dbReference type="AlphaFoldDB" id="T1FPL4"/>
<protein>
    <submittedName>
        <fullName evidence="2 3">Uncharacterized protein</fullName>
    </submittedName>
</protein>
<dbReference type="HOGENOM" id="CLU_528155_0_0_1"/>
<gene>
    <name evidence="3" type="primary">20210761</name>
    <name evidence="2" type="ORF">HELRODRAFT_188064</name>
</gene>
<feature type="region of interest" description="Disordered" evidence="1">
    <location>
        <begin position="170"/>
        <end position="201"/>
    </location>
</feature>
<dbReference type="EMBL" id="AMQM01000279">
    <property type="status" value="NOT_ANNOTATED_CDS"/>
    <property type="molecule type" value="Genomic_DNA"/>
</dbReference>
<dbReference type="GeneID" id="20210761"/>
<feature type="compositionally biased region" description="Acidic residues" evidence="1">
    <location>
        <begin position="496"/>
        <end position="516"/>
    </location>
</feature>
<feature type="compositionally biased region" description="Low complexity" evidence="1">
    <location>
        <begin position="352"/>
        <end position="361"/>
    </location>
</feature>
<name>T1FPL4_HELRO</name>
<dbReference type="EnsemblMetazoa" id="HelroT188064">
    <property type="protein sequence ID" value="HelroP188064"/>
    <property type="gene ID" value="HelroG188064"/>
</dbReference>
<feature type="region of interest" description="Disordered" evidence="1">
    <location>
        <begin position="263"/>
        <end position="297"/>
    </location>
</feature>
<dbReference type="CTD" id="20210761"/>
<sequence length="516" mass="57267">MFRPSMDAKMRYQENIETSGDIDADAGGRGDRTQDRLETALKKLFGHICETLIEFQHKLQISGTIAITIDSESVMLLQFSELIINPNKSHHIITTTNSSNKLLTSLKKSDKNCKYLNNQVAENLHRNSSSSETIYTYSDNAAELNDGSNPQQNIHLNLMHQNNINRTTLLSPSSSVGTRNSQVSSTPPFNYVEAESDKPNQKVNSRCLSKLTQLLQTPVIAAGPEELNLSKQYLSPNLNNNINNKVWKPTSASEILKRMSTRVDHPVANPSNSSSSLNCLNERVSEEGVAHRDAPRSDQSFLQSILSGNMPSLSSISNMYNKKRKRQDHDNDSSSSKHRVLNSDSTEHTKTVSSSQSVSSSLLDDIPQRMKKESSPVACDPCDFSDYRYSMLLHKLVGVRQNQQHENTLLSSNNNNNISSNSSISNIANSNYFQCNKDEGTTNENYDDKNLSNQPFLLLSEIKKESMNDGDDDDDDDGGGDSNNNKHVRVMFVTGGDDENNTAADGDENDNTDDAS</sequence>
<feature type="compositionally biased region" description="Acidic residues" evidence="1">
    <location>
        <begin position="468"/>
        <end position="479"/>
    </location>
</feature>
<dbReference type="Proteomes" id="UP000015101">
    <property type="component" value="Unassembled WGS sequence"/>
</dbReference>
<reference evidence="3" key="3">
    <citation type="submission" date="2015-06" db="UniProtKB">
        <authorList>
            <consortium name="EnsemblMetazoa"/>
        </authorList>
    </citation>
    <scope>IDENTIFICATION</scope>
</reference>
<reference evidence="4" key="1">
    <citation type="submission" date="2012-12" db="EMBL/GenBank/DDBJ databases">
        <authorList>
            <person name="Hellsten U."/>
            <person name="Grimwood J."/>
            <person name="Chapman J.A."/>
            <person name="Shapiro H."/>
            <person name="Aerts A."/>
            <person name="Otillar R.P."/>
            <person name="Terry A.Y."/>
            <person name="Boore J.L."/>
            <person name="Simakov O."/>
            <person name="Marletaz F."/>
            <person name="Cho S.-J."/>
            <person name="Edsinger-Gonzales E."/>
            <person name="Havlak P."/>
            <person name="Kuo D.-H."/>
            <person name="Larsson T."/>
            <person name="Lv J."/>
            <person name="Arendt D."/>
            <person name="Savage R."/>
            <person name="Osoegawa K."/>
            <person name="de Jong P."/>
            <person name="Lindberg D.R."/>
            <person name="Seaver E.C."/>
            <person name="Weisblat D.A."/>
            <person name="Putnam N.H."/>
            <person name="Grigoriev I.V."/>
            <person name="Rokhsar D.S."/>
        </authorList>
    </citation>
    <scope>NUCLEOTIDE SEQUENCE</scope>
</reference>
<dbReference type="EMBL" id="KB095811">
    <property type="protein sequence ID" value="ESO13001.1"/>
    <property type="molecule type" value="Genomic_DNA"/>
</dbReference>
<proteinExistence type="predicted"/>
<dbReference type="InParanoid" id="T1FPL4"/>
<evidence type="ECO:0000313" key="2">
    <source>
        <dbReference type="EMBL" id="ESO13001.1"/>
    </source>
</evidence>
<feature type="compositionally biased region" description="Low complexity" evidence="1">
    <location>
        <begin position="269"/>
        <end position="281"/>
    </location>
</feature>
<organism evidence="3 4">
    <name type="scientific">Helobdella robusta</name>
    <name type="common">Californian leech</name>
    <dbReference type="NCBI Taxonomy" id="6412"/>
    <lineage>
        <taxon>Eukaryota</taxon>
        <taxon>Metazoa</taxon>
        <taxon>Spiralia</taxon>
        <taxon>Lophotrochozoa</taxon>
        <taxon>Annelida</taxon>
        <taxon>Clitellata</taxon>
        <taxon>Hirudinea</taxon>
        <taxon>Rhynchobdellida</taxon>
        <taxon>Glossiphoniidae</taxon>
        <taxon>Helobdella</taxon>
    </lineage>
</organism>
<accession>T1FPL4</accession>
<feature type="compositionally biased region" description="Basic and acidic residues" evidence="1">
    <location>
        <begin position="283"/>
        <end position="296"/>
    </location>
</feature>
<reference evidence="2 4" key="2">
    <citation type="journal article" date="2013" name="Nature">
        <title>Insights into bilaterian evolution from three spiralian genomes.</title>
        <authorList>
            <person name="Simakov O."/>
            <person name="Marletaz F."/>
            <person name="Cho S.J."/>
            <person name="Edsinger-Gonzales E."/>
            <person name="Havlak P."/>
            <person name="Hellsten U."/>
            <person name="Kuo D.H."/>
            <person name="Larsson T."/>
            <person name="Lv J."/>
            <person name="Arendt D."/>
            <person name="Savage R."/>
            <person name="Osoegawa K."/>
            <person name="de Jong P."/>
            <person name="Grimwood J."/>
            <person name="Chapman J.A."/>
            <person name="Shapiro H."/>
            <person name="Aerts A."/>
            <person name="Otillar R.P."/>
            <person name="Terry A.Y."/>
            <person name="Boore J.L."/>
            <person name="Grigoriev I.V."/>
            <person name="Lindberg D.R."/>
            <person name="Seaver E.C."/>
            <person name="Weisblat D.A."/>
            <person name="Putnam N.H."/>
            <person name="Rokhsar D.S."/>
        </authorList>
    </citation>
    <scope>NUCLEOTIDE SEQUENCE</scope>
</reference>
<evidence type="ECO:0000313" key="4">
    <source>
        <dbReference type="Proteomes" id="UP000015101"/>
    </source>
</evidence>
<evidence type="ECO:0000313" key="3">
    <source>
        <dbReference type="EnsemblMetazoa" id="HelroP188064"/>
    </source>
</evidence>
<dbReference type="RefSeq" id="XP_009009721.1">
    <property type="nucleotide sequence ID" value="XM_009011473.1"/>
</dbReference>
<dbReference type="KEGG" id="hro:HELRODRAFT_188064"/>
<evidence type="ECO:0000256" key="1">
    <source>
        <dbReference type="SAM" id="MobiDB-lite"/>
    </source>
</evidence>
<feature type="region of interest" description="Disordered" evidence="1">
    <location>
        <begin position="466"/>
        <end position="516"/>
    </location>
</feature>